<dbReference type="CDD" id="cd04301">
    <property type="entry name" value="NAT_SF"/>
    <property type="match status" value="1"/>
</dbReference>
<accession>A0ABX1ADK3</accession>
<dbReference type="PANTHER" id="PTHR43877">
    <property type="entry name" value="AMINOALKYLPHOSPHONATE N-ACETYLTRANSFERASE-RELATED-RELATED"/>
    <property type="match status" value="1"/>
</dbReference>
<dbReference type="Pfam" id="PF00583">
    <property type="entry name" value="Acetyltransf_1"/>
    <property type="match status" value="1"/>
</dbReference>
<name>A0ABX1ADK3_9ACTN</name>
<dbReference type="RefSeq" id="WP_167931731.1">
    <property type="nucleotide sequence ID" value="NZ_JAAVJB010000009.1"/>
</dbReference>
<feature type="domain" description="N-acetyltransferase" evidence="3">
    <location>
        <begin position="3"/>
        <end position="160"/>
    </location>
</feature>
<dbReference type="InterPro" id="IPR050832">
    <property type="entry name" value="Bact_Acetyltransf"/>
</dbReference>
<sequence length="160" mass="17474">MQVRVRPFRAADLSAVVDLSLRAWVPVYESFATVLGPEVFHRQYPDWRASQRGEVEAACTDGRARVWVADTGSRIVGFVAVVLAQDGDAGAIELLAVDPDHQGHSIGTALTEFATDWMREAGVSLVSIWTGGDPGHAPARRTYEKAGYTALPLTRYYKAL</sequence>
<dbReference type="InterPro" id="IPR000182">
    <property type="entry name" value="GNAT_dom"/>
</dbReference>
<dbReference type="InterPro" id="IPR016181">
    <property type="entry name" value="Acyl_CoA_acyltransferase"/>
</dbReference>
<evidence type="ECO:0000313" key="4">
    <source>
        <dbReference type="EMBL" id="NJP65204.1"/>
    </source>
</evidence>
<organism evidence="4 5">
    <name type="scientific">Streptomyces spiramenti</name>
    <dbReference type="NCBI Taxonomy" id="2720606"/>
    <lineage>
        <taxon>Bacteria</taxon>
        <taxon>Bacillati</taxon>
        <taxon>Actinomycetota</taxon>
        <taxon>Actinomycetes</taxon>
        <taxon>Kitasatosporales</taxon>
        <taxon>Streptomycetaceae</taxon>
        <taxon>Streptomyces</taxon>
    </lineage>
</organism>
<dbReference type="Gene3D" id="3.40.630.30">
    <property type="match status" value="1"/>
</dbReference>
<evidence type="ECO:0000256" key="2">
    <source>
        <dbReference type="ARBA" id="ARBA00023315"/>
    </source>
</evidence>
<dbReference type="SUPFAM" id="SSF55729">
    <property type="entry name" value="Acyl-CoA N-acyltransferases (Nat)"/>
    <property type="match status" value="1"/>
</dbReference>
<keyword evidence="1" id="KW-0808">Transferase</keyword>
<protein>
    <submittedName>
        <fullName evidence="4">GNAT family N-acetyltransferase</fullName>
    </submittedName>
</protein>
<comment type="caution">
    <text evidence="4">The sequence shown here is derived from an EMBL/GenBank/DDBJ whole genome shotgun (WGS) entry which is preliminary data.</text>
</comment>
<evidence type="ECO:0000256" key="1">
    <source>
        <dbReference type="ARBA" id="ARBA00022679"/>
    </source>
</evidence>
<gene>
    <name evidence="4" type="ORF">HCJ92_02620</name>
</gene>
<keyword evidence="5" id="KW-1185">Reference proteome</keyword>
<dbReference type="Proteomes" id="UP000746503">
    <property type="component" value="Unassembled WGS sequence"/>
</dbReference>
<keyword evidence="2" id="KW-0012">Acyltransferase</keyword>
<evidence type="ECO:0000313" key="5">
    <source>
        <dbReference type="Proteomes" id="UP000746503"/>
    </source>
</evidence>
<proteinExistence type="predicted"/>
<evidence type="ECO:0000259" key="3">
    <source>
        <dbReference type="PROSITE" id="PS51186"/>
    </source>
</evidence>
<reference evidence="4 5" key="1">
    <citation type="submission" date="2020-03" db="EMBL/GenBank/DDBJ databases">
        <title>Draft genome of Streptomyces sp. ventii, isolated from the Axial Seamount in the Pacific Ocean, and resequencing of the two type strains Streptomyces lonarensis strain NCL 716 and Streptomyces bohaiensis strain 11A07.</title>
        <authorList>
            <person name="Loughran R.M."/>
            <person name="Pfannmuller K.M."/>
            <person name="Wasson B.J."/>
            <person name="Deadmond M.C."/>
            <person name="Paddock B.E."/>
            <person name="Koyack M.J."/>
            <person name="Gallegos D.A."/>
            <person name="Mitchell E.A."/>
            <person name="Ushijima B."/>
            <person name="Saw J.H."/>
            <person name="Mcphail K.L."/>
            <person name="Videau P."/>
        </authorList>
    </citation>
    <scope>NUCLEOTIDE SEQUENCE [LARGE SCALE GENOMIC DNA]</scope>
    <source>
        <strain evidence="5">5675061</strain>
    </source>
</reference>
<dbReference type="EMBL" id="JAAVJB010000009">
    <property type="protein sequence ID" value="NJP65204.1"/>
    <property type="molecule type" value="Genomic_DNA"/>
</dbReference>
<dbReference type="PROSITE" id="PS51186">
    <property type="entry name" value="GNAT"/>
    <property type="match status" value="1"/>
</dbReference>